<sequence length="537" mass="60356">MAAPISTVPSTRIVAIEHPCIVKNLAKGVKSLGGEPQLVHVLNHAIGDSLIKVNDKTHIYPEPVAGVSLRPDDVLAKKIASSGIDTRNILVKVTVPKWTGRKRKRGSDEPFTPYPFTDTQRTSVKAPDLLRQLCDNEDKYTTEALGMISETHRFRSQPDYQMHSSDVPLYRELRDHIAQPKYENLEDFSINLNPLVRGGAVYPLPPTFNATEQPYQYKYEQAYAVKYKFSATGEPICESGYGSVKRVAEPLAPDAETVPTGPPEDLKMSGRQDDLVLRAVEELKKLLETRPLATKRVFGNALSHYREDVLKEANQWAGYYFSAGPWRDVLIKYGVDPRKDPQYRMYQTMTFVLERDVAKASKRGIPSMAARKAEAQNHIFDGKTIPSKIKVWQLCDLTDPIIQELVGTTDLPETCDVYQSGWFHASTLSKARVILKDKTKCLLLGQPAPESEYALFASVDVKPDGAERDDGWDMRRNKAGYSAKVMELIKDYKGSLRVDASNRKQMRSIAAKDTVKKRGEDIPVTEEERSKIPRSTK</sequence>
<dbReference type="PANTHER" id="PTHR13230:SF5">
    <property type="entry name" value="GENERAL TRANSCRIPTION FACTOR 3C POLYPEPTIDE 5"/>
    <property type="match status" value="1"/>
</dbReference>
<dbReference type="GO" id="GO:0001002">
    <property type="term" value="F:RNA polymerase III type 1 promoter sequence-specific DNA binding"/>
    <property type="evidence" value="ECO:0007669"/>
    <property type="project" value="TreeGrafter"/>
</dbReference>
<dbReference type="PANTHER" id="PTHR13230">
    <property type="entry name" value="GENERAL TRANSCRIPTION FACTOR IIIC, POLYPEPTIDE 5"/>
    <property type="match status" value="1"/>
</dbReference>
<protein>
    <submittedName>
        <fullName evidence="8">Tau 95 subunit of transcription factor TFIIIC</fullName>
    </submittedName>
</protein>
<feature type="domain" description="Transcription factor IIIC subunit 5 HTH" evidence="6">
    <location>
        <begin position="203"/>
        <end position="351"/>
    </location>
</feature>
<keyword evidence="2" id="KW-0238">DNA-binding</keyword>
<feature type="compositionally biased region" description="Basic and acidic residues" evidence="5">
    <location>
        <begin position="513"/>
        <end position="531"/>
    </location>
</feature>
<dbReference type="EMBL" id="JAVRQU010000015">
    <property type="protein sequence ID" value="KAK5694627.1"/>
    <property type="molecule type" value="Genomic_DNA"/>
</dbReference>
<accession>A0AAN7W389</accession>
<proteinExistence type="predicted"/>
<keyword evidence="3" id="KW-0804">Transcription</keyword>
<dbReference type="AlphaFoldDB" id="A0AAN7W389"/>
<dbReference type="Pfam" id="PF09734">
    <property type="entry name" value="Tau95"/>
    <property type="match status" value="1"/>
</dbReference>
<dbReference type="InterPro" id="IPR040454">
    <property type="entry name" value="TF_IIIC_Tfc1/Sfc1"/>
</dbReference>
<keyword evidence="4" id="KW-0539">Nucleus</keyword>
<evidence type="ECO:0000256" key="5">
    <source>
        <dbReference type="SAM" id="MobiDB-lite"/>
    </source>
</evidence>
<evidence type="ECO:0000256" key="1">
    <source>
        <dbReference type="ARBA" id="ARBA00004123"/>
    </source>
</evidence>
<comment type="caution">
    <text evidence="8">The sequence shown here is derived from an EMBL/GenBank/DDBJ whole genome shotgun (WGS) entry which is preliminary data.</text>
</comment>
<evidence type="ECO:0000259" key="6">
    <source>
        <dbReference type="Pfam" id="PF09734"/>
    </source>
</evidence>
<evidence type="ECO:0000313" key="8">
    <source>
        <dbReference type="EMBL" id="KAK5694627.1"/>
    </source>
</evidence>
<comment type="subcellular location">
    <subcellularLocation>
        <location evidence="1">Nucleus</location>
    </subcellularLocation>
</comment>
<dbReference type="GO" id="GO:0000127">
    <property type="term" value="C:transcription factor TFIIIC complex"/>
    <property type="evidence" value="ECO:0007669"/>
    <property type="project" value="InterPro"/>
</dbReference>
<dbReference type="Pfam" id="PF17682">
    <property type="entry name" value="Tau95_N"/>
    <property type="match status" value="1"/>
</dbReference>
<dbReference type="InterPro" id="IPR019136">
    <property type="entry name" value="TF_IIIC_su-5_HTH"/>
</dbReference>
<dbReference type="Proteomes" id="UP001310594">
    <property type="component" value="Unassembled WGS sequence"/>
</dbReference>
<dbReference type="GO" id="GO:0006384">
    <property type="term" value="P:transcription initiation at RNA polymerase III promoter"/>
    <property type="evidence" value="ECO:0007669"/>
    <property type="project" value="InterPro"/>
</dbReference>
<evidence type="ECO:0000256" key="2">
    <source>
        <dbReference type="ARBA" id="ARBA00023125"/>
    </source>
</evidence>
<dbReference type="GO" id="GO:0005634">
    <property type="term" value="C:nucleus"/>
    <property type="evidence" value="ECO:0007669"/>
    <property type="project" value="UniProtKB-SubCell"/>
</dbReference>
<evidence type="ECO:0000256" key="4">
    <source>
        <dbReference type="ARBA" id="ARBA00023242"/>
    </source>
</evidence>
<dbReference type="Gene3D" id="3.30.200.160">
    <property type="entry name" value="TFIIIC, subcomplex tauA, subunit Sfc1, barrel domain"/>
    <property type="match status" value="1"/>
</dbReference>
<dbReference type="InterPro" id="IPR041499">
    <property type="entry name" value="Tfc1/Sfc1_N"/>
</dbReference>
<evidence type="ECO:0000313" key="9">
    <source>
        <dbReference type="Proteomes" id="UP001310594"/>
    </source>
</evidence>
<reference evidence="8" key="1">
    <citation type="submission" date="2023-08" db="EMBL/GenBank/DDBJ databases">
        <title>Black Yeasts Isolated from many extreme environments.</title>
        <authorList>
            <person name="Coleine C."/>
            <person name="Stajich J.E."/>
            <person name="Selbmann L."/>
        </authorList>
    </citation>
    <scope>NUCLEOTIDE SEQUENCE</scope>
    <source>
        <strain evidence="8">CCFEE 5810</strain>
    </source>
</reference>
<gene>
    <name evidence="8" type="primary">TFC1</name>
    <name evidence="8" type="ORF">LTR97_009217</name>
</gene>
<dbReference type="GO" id="GO:0001003">
    <property type="term" value="F:RNA polymerase III type 2 promoter sequence-specific DNA binding"/>
    <property type="evidence" value="ECO:0007669"/>
    <property type="project" value="TreeGrafter"/>
</dbReference>
<name>A0AAN7W389_9PEZI</name>
<feature type="domain" description="Transcription factor IIIC subunit Tfc1/Sfc1 triple barrel" evidence="7">
    <location>
        <begin position="14"/>
        <end position="162"/>
    </location>
</feature>
<evidence type="ECO:0000259" key="7">
    <source>
        <dbReference type="Pfam" id="PF17682"/>
    </source>
</evidence>
<organism evidence="8 9">
    <name type="scientific">Elasticomyces elasticus</name>
    <dbReference type="NCBI Taxonomy" id="574655"/>
    <lineage>
        <taxon>Eukaryota</taxon>
        <taxon>Fungi</taxon>
        <taxon>Dikarya</taxon>
        <taxon>Ascomycota</taxon>
        <taxon>Pezizomycotina</taxon>
        <taxon>Dothideomycetes</taxon>
        <taxon>Dothideomycetidae</taxon>
        <taxon>Mycosphaerellales</taxon>
        <taxon>Teratosphaeriaceae</taxon>
        <taxon>Elasticomyces</taxon>
    </lineage>
</organism>
<dbReference type="InterPro" id="IPR042536">
    <property type="entry name" value="TFIIIC_tauA_Sfc1"/>
</dbReference>
<evidence type="ECO:0000256" key="3">
    <source>
        <dbReference type="ARBA" id="ARBA00023163"/>
    </source>
</evidence>
<feature type="region of interest" description="Disordered" evidence="5">
    <location>
        <begin position="509"/>
        <end position="537"/>
    </location>
</feature>